<comment type="caution">
    <text evidence="2">The sequence shown here is derived from an EMBL/GenBank/DDBJ whole genome shotgun (WGS) entry which is preliminary data.</text>
</comment>
<keyword evidence="1" id="KW-0472">Membrane</keyword>
<dbReference type="PANTHER" id="PTHR31549">
    <property type="entry name" value="PROTEIN, PUTATIVE (DUF247)-RELATED-RELATED"/>
    <property type="match status" value="1"/>
</dbReference>
<dbReference type="EMBL" id="JBAMMX010000025">
    <property type="protein sequence ID" value="KAK6915106.1"/>
    <property type="molecule type" value="Genomic_DNA"/>
</dbReference>
<evidence type="ECO:0000256" key="1">
    <source>
        <dbReference type="SAM" id="Phobius"/>
    </source>
</evidence>
<dbReference type="Pfam" id="PF03140">
    <property type="entry name" value="DUF247"/>
    <property type="match status" value="1"/>
</dbReference>
<gene>
    <name evidence="2" type="ORF">RJ641_020223</name>
</gene>
<reference evidence="2 3" key="1">
    <citation type="submission" date="2023-12" db="EMBL/GenBank/DDBJ databases">
        <title>A high-quality genome assembly for Dillenia turbinata (Dilleniales).</title>
        <authorList>
            <person name="Chanderbali A."/>
        </authorList>
    </citation>
    <scope>NUCLEOTIDE SEQUENCE [LARGE SCALE GENOMIC DNA]</scope>
    <source>
        <strain evidence="2">LSX21</strain>
        <tissue evidence="2">Leaf</tissue>
    </source>
</reference>
<dbReference type="AlphaFoldDB" id="A0AAN8YW04"/>
<protein>
    <submittedName>
        <fullName evidence="2">Uncharacterized protein</fullName>
    </submittedName>
</protein>
<dbReference type="Proteomes" id="UP001370490">
    <property type="component" value="Unassembled WGS sequence"/>
</dbReference>
<feature type="transmembrane region" description="Helical" evidence="1">
    <location>
        <begin position="509"/>
        <end position="531"/>
    </location>
</feature>
<proteinExistence type="predicted"/>
<evidence type="ECO:0000313" key="2">
    <source>
        <dbReference type="EMBL" id="KAK6915106.1"/>
    </source>
</evidence>
<evidence type="ECO:0000313" key="3">
    <source>
        <dbReference type="Proteomes" id="UP001370490"/>
    </source>
</evidence>
<keyword evidence="3" id="KW-1185">Reference proteome</keyword>
<keyword evidence="1" id="KW-0812">Transmembrane</keyword>
<dbReference type="PANTHER" id="PTHR31549:SF23">
    <property type="entry name" value="OS03G0591600 PROTEIN"/>
    <property type="match status" value="1"/>
</dbReference>
<sequence length="592" mass="68003">MASPISLTSASTLQNIMSLNSNPSIDKENWLSGIRRIIDEEQEDDDNIPISIFGVPRALLSSDPDSYIPQLLSIGPYHHLRPELYDMMRYKLAATIRVKKQIQSNKFDELIHDLIELESSIRGYYHKYLYFCGQQLAYIMAIDASFLLEFFHICHQGKTPTELFSFAMSHLIDVSGRKSAHDAILRDISMLENQIPMFVLKKILEFQLPLTNQLVDSKLLSMLMSVADDLLPFVEENKKFRIDQHPHLIDFLYHRMVPKVKESVTEEIVVETNPCEPSSEDGGMPFSNQNYVKRLMHEVWNLLLRLRRGRLAQFVILTVVKPIRVILQILNVVQGLFLSGNITKSDDDDTKPPLLEEIIIPPVTELARSGIRFRPTKGGLSTVRFDARTATFYLPMTSLHVSTEVVLRNLVAYEASAASWPLVLTRYTRFMNGIINTAEDVKYLRERGIIKNQLRSDEEVANLWNGMSTSIKITRYGFLDKTIKEVKKYHYSKLKVKASRIFRTYVSGFWEVLTFMAAIFLLLLMSLQAFCSYNWDWRTAQDDKDEVKHGNESNDKDNEKEHSKDVTGVFYAIGEGAGIHAKCTCPSTRWRL</sequence>
<accession>A0AAN8YW04</accession>
<organism evidence="2 3">
    <name type="scientific">Dillenia turbinata</name>
    <dbReference type="NCBI Taxonomy" id="194707"/>
    <lineage>
        <taxon>Eukaryota</taxon>
        <taxon>Viridiplantae</taxon>
        <taxon>Streptophyta</taxon>
        <taxon>Embryophyta</taxon>
        <taxon>Tracheophyta</taxon>
        <taxon>Spermatophyta</taxon>
        <taxon>Magnoliopsida</taxon>
        <taxon>eudicotyledons</taxon>
        <taxon>Gunneridae</taxon>
        <taxon>Pentapetalae</taxon>
        <taxon>Dilleniales</taxon>
        <taxon>Dilleniaceae</taxon>
        <taxon>Dillenia</taxon>
    </lineage>
</organism>
<name>A0AAN8YW04_9MAGN</name>
<dbReference type="InterPro" id="IPR004158">
    <property type="entry name" value="DUF247_pln"/>
</dbReference>
<keyword evidence="1" id="KW-1133">Transmembrane helix</keyword>